<dbReference type="InterPro" id="IPR016032">
    <property type="entry name" value="Sig_transdc_resp-reg_C-effctor"/>
</dbReference>
<feature type="modified residue" description="4-aspartylphosphate" evidence="3">
    <location>
        <position position="54"/>
    </location>
</feature>
<evidence type="ECO:0000256" key="2">
    <source>
        <dbReference type="ARBA" id="ARBA00023125"/>
    </source>
</evidence>
<evidence type="ECO:0000256" key="3">
    <source>
        <dbReference type="PROSITE-ProRule" id="PRU00169"/>
    </source>
</evidence>
<dbReference type="PROSITE" id="PS50043">
    <property type="entry name" value="HTH_LUXR_2"/>
    <property type="match status" value="1"/>
</dbReference>
<proteinExistence type="predicted"/>
<gene>
    <name evidence="6" type="ORF">HGP29_20555</name>
</gene>
<dbReference type="GO" id="GO:0000160">
    <property type="term" value="P:phosphorelay signal transduction system"/>
    <property type="evidence" value="ECO:0007669"/>
    <property type="project" value="InterPro"/>
</dbReference>
<dbReference type="InterPro" id="IPR051015">
    <property type="entry name" value="EvgA-like"/>
</dbReference>
<evidence type="ECO:0000259" key="4">
    <source>
        <dbReference type="PROSITE" id="PS50043"/>
    </source>
</evidence>
<dbReference type="SMART" id="SM00421">
    <property type="entry name" value="HTH_LUXR"/>
    <property type="match status" value="1"/>
</dbReference>
<dbReference type="Pfam" id="PF00072">
    <property type="entry name" value="Response_reg"/>
    <property type="match status" value="1"/>
</dbReference>
<dbReference type="CDD" id="cd17535">
    <property type="entry name" value="REC_NarL-like"/>
    <property type="match status" value="1"/>
</dbReference>
<evidence type="ECO:0000313" key="7">
    <source>
        <dbReference type="Proteomes" id="UP000585050"/>
    </source>
</evidence>
<comment type="caution">
    <text evidence="6">The sequence shown here is derived from an EMBL/GenBank/DDBJ whole genome shotgun (WGS) entry which is preliminary data.</text>
</comment>
<dbReference type="Gene3D" id="3.40.50.2300">
    <property type="match status" value="1"/>
</dbReference>
<dbReference type="EMBL" id="JABAIL010000007">
    <property type="protein sequence ID" value="NLR93602.1"/>
    <property type="molecule type" value="Genomic_DNA"/>
</dbReference>
<sequence length="203" mass="23195">MKELNILIVDDHILFCTGIEQLLKNLLSAEVTVCFNPIDALDLNLSSFDIALVDLDMPEMKGFEFIQRAREQSMNTKYVIVSMHSKPSIVRKVIKQKIDGYILKDDEMNTFKEGIKSILNGNQYFTPRLQNIINVAQPHSSKISPREEEIIKLIADGLSMKEISEVLHISHETVKTHTKNVRSKLNLDSRTDLIKYAIENLLV</sequence>
<evidence type="ECO:0000313" key="6">
    <source>
        <dbReference type="EMBL" id="NLR93602.1"/>
    </source>
</evidence>
<dbReference type="GO" id="GO:0006355">
    <property type="term" value="P:regulation of DNA-templated transcription"/>
    <property type="evidence" value="ECO:0007669"/>
    <property type="project" value="InterPro"/>
</dbReference>
<dbReference type="SMART" id="SM00448">
    <property type="entry name" value="REC"/>
    <property type="match status" value="1"/>
</dbReference>
<dbReference type="PRINTS" id="PR00038">
    <property type="entry name" value="HTHLUXR"/>
</dbReference>
<dbReference type="Gene3D" id="1.10.10.10">
    <property type="entry name" value="Winged helix-like DNA-binding domain superfamily/Winged helix DNA-binding domain"/>
    <property type="match status" value="1"/>
</dbReference>
<dbReference type="PANTHER" id="PTHR45566">
    <property type="entry name" value="HTH-TYPE TRANSCRIPTIONAL REGULATOR YHJB-RELATED"/>
    <property type="match status" value="1"/>
</dbReference>
<keyword evidence="2" id="KW-0238">DNA-binding</keyword>
<reference evidence="6 7" key="1">
    <citation type="submission" date="2020-04" db="EMBL/GenBank/DDBJ databases">
        <title>Flammeovirga sp. SR4, a novel species isolated from seawater.</title>
        <authorList>
            <person name="Wang X."/>
        </authorList>
    </citation>
    <scope>NUCLEOTIDE SEQUENCE [LARGE SCALE GENOMIC DNA]</scope>
    <source>
        <strain evidence="6 7">SR4</strain>
    </source>
</reference>
<dbReference type="InterPro" id="IPR036388">
    <property type="entry name" value="WH-like_DNA-bd_sf"/>
</dbReference>
<dbReference type="Pfam" id="PF00196">
    <property type="entry name" value="GerE"/>
    <property type="match status" value="1"/>
</dbReference>
<dbReference type="Proteomes" id="UP000585050">
    <property type="component" value="Unassembled WGS sequence"/>
</dbReference>
<accession>A0A7X8XXV4</accession>
<dbReference type="InterPro" id="IPR011006">
    <property type="entry name" value="CheY-like_superfamily"/>
</dbReference>
<dbReference type="InterPro" id="IPR001789">
    <property type="entry name" value="Sig_transdc_resp-reg_receiver"/>
</dbReference>
<dbReference type="AlphaFoldDB" id="A0A7X8XXV4"/>
<keyword evidence="1 3" id="KW-0597">Phosphoprotein</keyword>
<protein>
    <submittedName>
        <fullName evidence="6">Response regulator transcription factor</fullName>
    </submittedName>
</protein>
<dbReference type="InterPro" id="IPR000792">
    <property type="entry name" value="Tscrpt_reg_LuxR_C"/>
</dbReference>
<dbReference type="CDD" id="cd06170">
    <property type="entry name" value="LuxR_C_like"/>
    <property type="match status" value="1"/>
</dbReference>
<feature type="domain" description="HTH luxR-type" evidence="4">
    <location>
        <begin position="136"/>
        <end position="201"/>
    </location>
</feature>
<dbReference type="SUPFAM" id="SSF52172">
    <property type="entry name" value="CheY-like"/>
    <property type="match status" value="1"/>
</dbReference>
<dbReference type="RefSeq" id="WP_168884317.1">
    <property type="nucleotide sequence ID" value="NZ_JABAIL010000007.1"/>
</dbReference>
<keyword evidence="7" id="KW-1185">Reference proteome</keyword>
<evidence type="ECO:0000256" key="1">
    <source>
        <dbReference type="ARBA" id="ARBA00022553"/>
    </source>
</evidence>
<feature type="domain" description="Response regulatory" evidence="5">
    <location>
        <begin position="5"/>
        <end position="119"/>
    </location>
</feature>
<dbReference type="PROSITE" id="PS50110">
    <property type="entry name" value="RESPONSE_REGULATORY"/>
    <property type="match status" value="1"/>
</dbReference>
<name>A0A7X8XXV4_9BACT</name>
<dbReference type="InterPro" id="IPR058245">
    <property type="entry name" value="NreC/VraR/RcsB-like_REC"/>
</dbReference>
<evidence type="ECO:0000259" key="5">
    <source>
        <dbReference type="PROSITE" id="PS50110"/>
    </source>
</evidence>
<dbReference type="SUPFAM" id="SSF46894">
    <property type="entry name" value="C-terminal effector domain of the bipartite response regulators"/>
    <property type="match status" value="1"/>
</dbReference>
<dbReference type="PANTHER" id="PTHR45566:SF2">
    <property type="entry name" value="NARL SUBFAMILY"/>
    <property type="match status" value="1"/>
</dbReference>
<organism evidence="6 7">
    <name type="scientific">Flammeovirga agarivorans</name>
    <dbReference type="NCBI Taxonomy" id="2726742"/>
    <lineage>
        <taxon>Bacteria</taxon>
        <taxon>Pseudomonadati</taxon>
        <taxon>Bacteroidota</taxon>
        <taxon>Cytophagia</taxon>
        <taxon>Cytophagales</taxon>
        <taxon>Flammeovirgaceae</taxon>
        <taxon>Flammeovirga</taxon>
    </lineage>
</organism>
<dbReference type="GO" id="GO:0003677">
    <property type="term" value="F:DNA binding"/>
    <property type="evidence" value="ECO:0007669"/>
    <property type="project" value="UniProtKB-KW"/>
</dbReference>